<reference evidence="2" key="1">
    <citation type="submission" date="2018-01" db="EMBL/GenBank/DDBJ databases">
        <authorList>
            <person name="Li J."/>
        </authorList>
    </citation>
    <scope>NUCLEOTIDE SEQUENCE [LARGE SCALE GENOMIC DNA]</scope>
    <source>
        <strain evidence="2">592</strain>
    </source>
</reference>
<dbReference type="AlphaFoldDB" id="A0A2S0WKR6"/>
<dbReference type="KEGG" id="aez:C3E78_06195"/>
<protein>
    <submittedName>
        <fullName evidence="1">DUF3515 domain-containing protein</fullName>
    </submittedName>
</protein>
<evidence type="ECO:0000313" key="1">
    <source>
        <dbReference type="EMBL" id="AWB91830.1"/>
    </source>
</evidence>
<keyword evidence="2" id="KW-1185">Reference proteome</keyword>
<gene>
    <name evidence="1" type="ORF">C3E78_06195</name>
</gene>
<accession>A0A5F2EX10</accession>
<sequence>MRSFLRGAVLLGVLLAAGACSPGLRVDSYPTEPGTTVDCEALFADAPQKVSGEDTIRVDGDNAVAWGAPPIILRCGVEKPAALTTSSECYPVRDIGWFVETTSDGYLFTTIGRTFFVSVEVPNDYDPAADALADLAPAIAKHDPLVKPCV</sequence>
<evidence type="ECO:0000313" key="2">
    <source>
        <dbReference type="Proteomes" id="UP000244384"/>
    </source>
</evidence>
<dbReference type="InterPro" id="IPR021903">
    <property type="entry name" value="DUF3515"/>
</dbReference>
<name>A0A2S0WKR6_9ACTN</name>
<dbReference type="PROSITE" id="PS51257">
    <property type="entry name" value="PROKAR_LIPOPROTEIN"/>
    <property type="match status" value="1"/>
</dbReference>
<accession>A0A2S0WKR6</accession>
<dbReference type="OrthoDB" id="3213819at2"/>
<dbReference type="Pfam" id="PF12028">
    <property type="entry name" value="DUF3515"/>
    <property type="match status" value="1"/>
</dbReference>
<dbReference type="Proteomes" id="UP000244384">
    <property type="component" value="Chromosome"/>
</dbReference>
<proteinExistence type="predicted"/>
<organism evidence="1 2">
    <name type="scientific">Aeromicrobium chenweiae</name>
    <dbReference type="NCBI Taxonomy" id="2079793"/>
    <lineage>
        <taxon>Bacteria</taxon>
        <taxon>Bacillati</taxon>
        <taxon>Actinomycetota</taxon>
        <taxon>Actinomycetes</taxon>
        <taxon>Propionibacteriales</taxon>
        <taxon>Nocardioidaceae</taxon>
        <taxon>Aeromicrobium</taxon>
    </lineage>
</organism>
<dbReference type="RefSeq" id="WP_108577476.1">
    <property type="nucleotide sequence ID" value="NZ_CP026952.1"/>
</dbReference>
<dbReference type="EMBL" id="CP026952">
    <property type="protein sequence ID" value="AWB91830.1"/>
    <property type="molecule type" value="Genomic_DNA"/>
</dbReference>